<evidence type="ECO:0000313" key="4">
    <source>
        <dbReference type="Proteomes" id="UP000268350"/>
    </source>
</evidence>
<sequence length="315" mass="34703">MAVPQPLDTVITLRCLDNQSRYSQTDECLDKKYFCDGVRDCQDDSDETNGNCIASKCPNDTFSCAYGGCLAKAKACDHKIDCWDGTDEVPSICFEMRGKSQSGIWPSYAPRRNVTNRTRSTVLVYPQVTPPSNAPESTSGNASCIIPSSLKNLRVKTLFNVLPHTSGSSISDSVVGIWPQCIPICSHKKFNTDLSIRAFCSYKGQIKSCKSHDTKLLLGTSATVTCKATRCNSIVWSFLSLIVICKAHAIVEKVEHQKEVLGETFELAKRMKNLDLCLFIDICMKVNAEELSIKRMATKRSGLRSGPEASEEGSE</sequence>
<proteinExistence type="predicted"/>
<dbReference type="Proteomes" id="UP000268350">
    <property type="component" value="Unassembled WGS sequence"/>
</dbReference>
<evidence type="ECO:0000256" key="1">
    <source>
        <dbReference type="ARBA" id="ARBA00023157"/>
    </source>
</evidence>
<dbReference type="AlphaFoldDB" id="A0A3B0K7R3"/>
<feature type="disulfide bond" evidence="2">
    <location>
        <begin position="64"/>
        <end position="82"/>
    </location>
</feature>
<keyword evidence="3" id="KW-0449">Lipoprotein</keyword>
<reference evidence="4" key="1">
    <citation type="submission" date="2018-01" db="EMBL/GenBank/DDBJ databases">
        <authorList>
            <person name="Alioto T."/>
            <person name="Alioto T."/>
        </authorList>
    </citation>
    <scope>NUCLEOTIDE SEQUENCE [LARGE SCALE GENOMIC DNA]</scope>
</reference>
<dbReference type="InterPro" id="IPR036055">
    <property type="entry name" value="LDL_receptor-like_sf"/>
</dbReference>
<dbReference type="InterPro" id="IPR023415">
    <property type="entry name" value="LDLR_class-A_CS"/>
</dbReference>
<keyword evidence="3" id="KW-0675">Receptor</keyword>
<feature type="disulfide bond" evidence="2">
    <location>
        <begin position="57"/>
        <end position="69"/>
    </location>
</feature>
<name>A0A3B0K7R3_DROGU</name>
<comment type="caution">
    <text evidence="2">Lacks conserved residue(s) required for the propagation of feature annotation.</text>
</comment>
<organism evidence="3 4">
    <name type="scientific">Drosophila guanche</name>
    <name type="common">Fruit fly</name>
    <dbReference type="NCBI Taxonomy" id="7266"/>
    <lineage>
        <taxon>Eukaryota</taxon>
        <taxon>Metazoa</taxon>
        <taxon>Ecdysozoa</taxon>
        <taxon>Arthropoda</taxon>
        <taxon>Hexapoda</taxon>
        <taxon>Insecta</taxon>
        <taxon>Pterygota</taxon>
        <taxon>Neoptera</taxon>
        <taxon>Endopterygota</taxon>
        <taxon>Diptera</taxon>
        <taxon>Brachycera</taxon>
        <taxon>Muscomorpha</taxon>
        <taxon>Ephydroidea</taxon>
        <taxon>Drosophilidae</taxon>
        <taxon>Drosophila</taxon>
        <taxon>Sophophora</taxon>
    </lineage>
</organism>
<dbReference type="PANTHER" id="PTHR21391:SF0">
    <property type="entry name" value="AT04489P-RELATED"/>
    <property type="match status" value="1"/>
</dbReference>
<dbReference type="STRING" id="7266.A0A3B0K7R3"/>
<evidence type="ECO:0000313" key="3">
    <source>
        <dbReference type="EMBL" id="SPP84110.1"/>
    </source>
</evidence>
<dbReference type="SMART" id="SM00192">
    <property type="entry name" value="LDLa"/>
    <property type="match status" value="2"/>
</dbReference>
<dbReference type="PROSITE" id="PS01209">
    <property type="entry name" value="LDLRA_1"/>
    <property type="match status" value="2"/>
</dbReference>
<keyword evidence="1 2" id="KW-1015">Disulfide bond</keyword>
<dbReference type="Pfam" id="PF00057">
    <property type="entry name" value="Ldl_recept_a"/>
    <property type="match status" value="1"/>
</dbReference>
<dbReference type="EMBL" id="OUUW01000008">
    <property type="protein sequence ID" value="SPP84110.1"/>
    <property type="molecule type" value="Genomic_DNA"/>
</dbReference>
<dbReference type="Gene3D" id="4.10.400.10">
    <property type="entry name" value="Low-density Lipoprotein Receptor"/>
    <property type="match status" value="2"/>
</dbReference>
<dbReference type="PRINTS" id="PR00261">
    <property type="entry name" value="LDLRECEPTOR"/>
</dbReference>
<dbReference type="PANTHER" id="PTHR21391">
    <property type="entry name" value="AT04489P-RELATED"/>
    <property type="match status" value="1"/>
</dbReference>
<dbReference type="InterPro" id="IPR002172">
    <property type="entry name" value="LDrepeatLR_classA_rpt"/>
</dbReference>
<keyword evidence="4" id="KW-1185">Reference proteome</keyword>
<protein>
    <submittedName>
        <fullName evidence="3">Blast:Low-density lipoprotein receptor-related protein 1B</fullName>
    </submittedName>
</protein>
<accession>A0A3B0K7R3</accession>
<evidence type="ECO:0000256" key="2">
    <source>
        <dbReference type="PROSITE-ProRule" id="PRU00124"/>
    </source>
</evidence>
<dbReference type="OrthoDB" id="2019384at2759"/>
<gene>
    <name evidence="3" type="ORF">DGUA_6G016624</name>
</gene>
<dbReference type="PROSITE" id="PS50068">
    <property type="entry name" value="LDLRA_2"/>
    <property type="match status" value="2"/>
</dbReference>
<dbReference type="SUPFAM" id="SSF57424">
    <property type="entry name" value="LDL receptor-like module"/>
    <property type="match status" value="2"/>
</dbReference>
<dbReference type="CDD" id="cd00112">
    <property type="entry name" value="LDLa"/>
    <property type="match status" value="2"/>
</dbReference>